<dbReference type="Gene3D" id="3.90.1150.10">
    <property type="entry name" value="Aspartate Aminotransferase, domain 1"/>
    <property type="match status" value="1"/>
</dbReference>
<dbReference type="GO" id="GO:0009862">
    <property type="term" value="P:systemic acquired resistance, salicylic acid mediated signaling pathway"/>
    <property type="evidence" value="ECO:0007669"/>
    <property type="project" value="UniProtKB-ARBA"/>
</dbReference>
<keyword evidence="2" id="KW-0032">Aminotransferase</keyword>
<keyword evidence="8" id="KW-1185">Reference proteome</keyword>
<dbReference type="EMBL" id="JBHFFA010000008">
    <property type="protein sequence ID" value="KAL2607789.1"/>
    <property type="molecule type" value="Genomic_DNA"/>
</dbReference>
<dbReference type="GO" id="GO:0008483">
    <property type="term" value="F:transaminase activity"/>
    <property type="evidence" value="ECO:0007669"/>
    <property type="project" value="UniProtKB-KW"/>
</dbReference>
<protein>
    <recommendedName>
        <fullName evidence="6">Aminotransferase class I/classII large domain-containing protein</fullName>
    </recommendedName>
</protein>
<dbReference type="Proteomes" id="UP001605036">
    <property type="component" value="Unassembled WGS sequence"/>
</dbReference>
<sequence>MAAQTLLSSAAASSSLSSSFEDGESTKNVSFLSAFSPAALHCNGRSNRRISSKKTQVVRCSVKTQEEQIYATQVKRNPNFAKLQAGYLFPEIGRRRAAHIAKHPDAKVISLGIGDTTEPIPSVITDGMKNKAHGLSTLEGYSGYGAEQGEGPLRTAIQQLYSKISPHTGVKPNEVFVSDGAKCDIARLQMMFGSDVTIAVQDPSYPAYVDSSVMMGQTGLYQTHSQQYSKIHYMKCSPENDFFPDLSSTPRTDIIFFCSPNNPTGAAATFQQLEELVSFAKRNGSIIVYDSAYSIYITDDSRPKSIYEIPGARKVAIEISSFSKFAGFTGVRLGWTVVPEELMYADGSPLGEPFPVIKDFNRVMTTSFNGASNIAQAGGLACLSEEGWKAMEDLVGFYRENVSILVTALKSVGLTTYGGENAPYVWVHFPGQSSWDVFAKILEEANIVTTPGSGFGPGGEGFVRISAFGHRENILEAAERLKKLFG</sequence>
<evidence type="ECO:0000256" key="3">
    <source>
        <dbReference type="ARBA" id="ARBA00022679"/>
    </source>
</evidence>
<comment type="similarity">
    <text evidence="5">Belongs to the class-I pyridoxal-phosphate-dependent aminotransferase family. LL-diaminopimelate aminotransferase subfamily.</text>
</comment>
<name>A0ABD1XFQ9_9MARC</name>
<feature type="domain" description="Aminotransferase class I/classII large" evidence="6">
    <location>
        <begin position="107"/>
        <end position="481"/>
    </location>
</feature>
<evidence type="ECO:0000256" key="5">
    <source>
        <dbReference type="ARBA" id="ARBA00061511"/>
    </source>
</evidence>
<dbReference type="CDD" id="cd00609">
    <property type="entry name" value="AAT_like"/>
    <property type="match status" value="1"/>
</dbReference>
<dbReference type="InterPro" id="IPR015424">
    <property type="entry name" value="PyrdxlP-dep_Trfase"/>
</dbReference>
<dbReference type="InterPro" id="IPR004839">
    <property type="entry name" value="Aminotransferase_I/II_large"/>
</dbReference>
<proteinExistence type="inferred from homology"/>
<evidence type="ECO:0000256" key="2">
    <source>
        <dbReference type="ARBA" id="ARBA00022576"/>
    </source>
</evidence>
<dbReference type="InterPro" id="IPR019942">
    <property type="entry name" value="DapL/ALD1"/>
</dbReference>
<comment type="cofactor">
    <cofactor evidence="1">
        <name>pyridoxal 5'-phosphate</name>
        <dbReference type="ChEBI" id="CHEBI:597326"/>
    </cofactor>
</comment>
<dbReference type="AlphaFoldDB" id="A0ABD1XFQ9"/>
<evidence type="ECO:0000259" key="6">
    <source>
        <dbReference type="Pfam" id="PF00155"/>
    </source>
</evidence>
<dbReference type="Pfam" id="PF00155">
    <property type="entry name" value="Aminotran_1_2"/>
    <property type="match status" value="1"/>
</dbReference>
<dbReference type="NCBIfam" id="TIGR03542">
    <property type="entry name" value="DAPAT_plant"/>
    <property type="match status" value="1"/>
</dbReference>
<keyword evidence="4" id="KW-0663">Pyridoxal phosphate</keyword>
<dbReference type="InterPro" id="IPR015421">
    <property type="entry name" value="PyrdxlP-dep_Trfase_major"/>
</dbReference>
<accession>A0ABD1XFQ9</accession>
<comment type="caution">
    <text evidence="7">The sequence shown here is derived from an EMBL/GenBank/DDBJ whole genome shotgun (WGS) entry which is preliminary data.</text>
</comment>
<evidence type="ECO:0000313" key="7">
    <source>
        <dbReference type="EMBL" id="KAL2607789.1"/>
    </source>
</evidence>
<reference evidence="7 8" key="1">
    <citation type="submission" date="2024-09" db="EMBL/GenBank/DDBJ databases">
        <title>Chromosome-scale assembly of Riccia fluitans.</title>
        <authorList>
            <person name="Paukszto L."/>
            <person name="Sawicki J."/>
            <person name="Karawczyk K."/>
            <person name="Piernik-Szablinska J."/>
            <person name="Szczecinska M."/>
            <person name="Mazdziarz M."/>
        </authorList>
    </citation>
    <scope>NUCLEOTIDE SEQUENCE [LARGE SCALE GENOMIC DNA]</scope>
    <source>
        <strain evidence="7">Rf_01</strain>
        <tissue evidence="7">Aerial parts of the thallus</tissue>
    </source>
</reference>
<dbReference type="SUPFAM" id="SSF53383">
    <property type="entry name" value="PLP-dependent transferases"/>
    <property type="match status" value="1"/>
</dbReference>
<dbReference type="PANTHER" id="PTHR43144">
    <property type="entry name" value="AMINOTRANSFERASE"/>
    <property type="match status" value="1"/>
</dbReference>
<dbReference type="FunFam" id="3.40.640.10:FF:000099">
    <property type="entry name" value="LL-diaminopimelate aminotransferase, chloroplastic"/>
    <property type="match status" value="1"/>
</dbReference>
<dbReference type="InterPro" id="IPR015422">
    <property type="entry name" value="PyrdxlP-dep_Trfase_small"/>
</dbReference>
<evidence type="ECO:0000313" key="8">
    <source>
        <dbReference type="Proteomes" id="UP001605036"/>
    </source>
</evidence>
<keyword evidence="3" id="KW-0808">Transferase</keyword>
<evidence type="ECO:0000256" key="1">
    <source>
        <dbReference type="ARBA" id="ARBA00001933"/>
    </source>
</evidence>
<organism evidence="7 8">
    <name type="scientific">Riccia fluitans</name>
    <dbReference type="NCBI Taxonomy" id="41844"/>
    <lineage>
        <taxon>Eukaryota</taxon>
        <taxon>Viridiplantae</taxon>
        <taxon>Streptophyta</taxon>
        <taxon>Embryophyta</taxon>
        <taxon>Marchantiophyta</taxon>
        <taxon>Marchantiopsida</taxon>
        <taxon>Marchantiidae</taxon>
        <taxon>Marchantiales</taxon>
        <taxon>Ricciaceae</taxon>
        <taxon>Riccia</taxon>
    </lineage>
</organism>
<evidence type="ECO:0000256" key="4">
    <source>
        <dbReference type="ARBA" id="ARBA00022898"/>
    </source>
</evidence>
<dbReference type="HAMAP" id="MF_01642">
    <property type="entry name" value="DapL_aminotrans_1"/>
    <property type="match status" value="1"/>
</dbReference>
<dbReference type="Gene3D" id="3.40.640.10">
    <property type="entry name" value="Type I PLP-dependent aspartate aminotransferase-like (Major domain)"/>
    <property type="match status" value="1"/>
</dbReference>
<gene>
    <name evidence="7" type="ORF">R1flu_026362</name>
</gene>